<accession>A0ABP9XMQ4</accession>
<reference evidence="9 10" key="1">
    <citation type="submission" date="2024-04" db="EMBL/GenBank/DDBJ databases">
        <title>genome sequences of Mucor flavus KT1a and Helicostylum pulchrum KT1b strains isolation_sourced from the surface of a dry-aged beef.</title>
        <authorList>
            <person name="Toyotome T."/>
            <person name="Hosono M."/>
            <person name="Torimaru M."/>
            <person name="Fukuda K."/>
            <person name="Mikami N."/>
        </authorList>
    </citation>
    <scope>NUCLEOTIDE SEQUENCE [LARGE SCALE GENOMIC DNA]</scope>
    <source>
        <strain evidence="9 10">KT1b</strain>
    </source>
</reference>
<feature type="chain" id="PRO_5046104153" description="L-ascorbate oxidase" evidence="5">
    <location>
        <begin position="18"/>
        <end position="605"/>
    </location>
</feature>
<evidence type="ECO:0000313" key="9">
    <source>
        <dbReference type="EMBL" id="GAA5796081.1"/>
    </source>
</evidence>
<evidence type="ECO:0000259" key="6">
    <source>
        <dbReference type="Pfam" id="PF00394"/>
    </source>
</evidence>
<dbReference type="Gene3D" id="2.60.40.420">
    <property type="entry name" value="Cupredoxins - blue copper proteins"/>
    <property type="match status" value="3"/>
</dbReference>
<dbReference type="InterPro" id="IPR011706">
    <property type="entry name" value="Cu-oxidase_C"/>
</dbReference>
<dbReference type="Pfam" id="PF07731">
    <property type="entry name" value="Cu-oxidase_2"/>
    <property type="match status" value="1"/>
</dbReference>
<evidence type="ECO:0000256" key="2">
    <source>
        <dbReference type="ARBA" id="ARBA00022723"/>
    </source>
</evidence>
<proteinExistence type="inferred from homology"/>
<dbReference type="EMBL" id="BAABUJ010000005">
    <property type="protein sequence ID" value="GAA5796081.1"/>
    <property type="molecule type" value="Genomic_DNA"/>
</dbReference>
<dbReference type="CDD" id="cd04207">
    <property type="entry name" value="CuRO_3_LCC_like"/>
    <property type="match status" value="1"/>
</dbReference>
<evidence type="ECO:0000313" key="10">
    <source>
        <dbReference type="Proteomes" id="UP001476247"/>
    </source>
</evidence>
<comment type="caution">
    <text evidence="9">The sequence shown here is derived from an EMBL/GenBank/DDBJ whole genome shotgun (WGS) entry which is preliminary data.</text>
</comment>
<dbReference type="PANTHER" id="PTHR11709">
    <property type="entry name" value="MULTI-COPPER OXIDASE"/>
    <property type="match status" value="1"/>
</dbReference>
<evidence type="ECO:0000259" key="7">
    <source>
        <dbReference type="Pfam" id="PF07731"/>
    </source>
</evidence>
<feature type="domain" description="Plastocyanin-like" evidence="6">
    <location>
        <begin position="185"/>
        <end position="340"/>
    </location>
</feature>
<dbReference type="SUPFAM" id="SSF49503">
    <property type="entry name" value="Cupredoxins"/>
    <property type="match status" value="3"/>
</dbReference>
<dbReference type="PANTHER" id="PTHR11709:SF394">
    <property type="entry name" value="FI03373P-RELATED"/>
    <property type="match status" value="1"/>
</dbReference>
<keyword evidence="5" id="KW-0732">Signal</keyword>
<comment type="similarity">
    <text evidence="1">Belongs to the multicopper oxidase family.</text>
</comment>
<evidence type="ECO:0000256" key="1">
    <source>
        <dbReference type="ARBA" id="ARBA00010609"/>
    </source>
</evidence>
<keyword evidence="2" id="KW-0479">Metal-binding</keyword>
<evidence type="ECO:0008006" key="11">
    <source>
        <dbReference type="Google" id="ProtNLM"/>
    </source>
</evidence>
<keyword evidence="10" id="KW-1185">Reference proteome</keyword>
<evidence type="ECO:0000256" key="5">
    <source>
        <dbReference type="SAM" id="SignalP"/>
    </source>
</evidence>
<feature type="signal peptide" evidence="5">
    <location>
        <begin position="1"/>
        <end position="17"/>
    </location>
</feature>
<dbReference type="InterPro" id="IPR001117">
    <property type="entry name" value="Cu-oxidase_2nd"/>
</dbReference>
<feature type="domain" description="Plastocyanin-like" evidence="8">
    <location>
        <begin position="45"/>
        <end position="159"/>
    </location>
</feature>
<evidence type="ECO:0000259" key="8">
    <source>
        <dbReference type="Pfam" id="PF07732"/>
    </source>
</evidence>
<protein>
    <recommendedName>
        <fullName evidence="11">L-ascorbate oxidase</fullName>
    </recommendedName>
</protein>
<dbReference type="CDD" id="cd04206">
    <property type="entry name" value="CuRO_1_LCC_like"/>
    <property type="match status" value="1"/>
</dbReference>
<evidence type="ECO:0000256" key="4">
    <source>
        <dbReference type="ARBA" id="ARBA00023008"/>
    </source>
</evidence>
<keyword evidence="3" id="KW-0560">Oxidoreductase</keyword>
<organism evidence="9 10">
    <name type="scientific">Helicostylum pulchrum</name>
    <dbReference type="NCBI Taxonomy" id="562976"/>
    <lineage>
        <taxon>Eukaryota</taxon>
        <taxon>Fungi</taxon>
        <taxon>Fungi incertae sedis</taxon>
        <taxon>Mucoromycota</taxon>
        <taxon>Mucoromycotina</taxon>
        <taxon>Mucoromycetes</taxon>
        <taxon>Mucorales</taxon>
        <taxon>Mucorineae</taxon>
        <taxon>Mucoraceae</taxon>
        <taxon>Helicostylum</taxon>
    </lineage>
</organism>
<dbReference type="InterPro" id="IPR011707">
    <property type="entry name" value="Cu-oxidase-like_N"/>
</dbReference>
<feature type="domain" description="Plastocyanin-like" evidence="7">
    <location>
        <begin position="475"/>
        <end position="597"/>
    </location>
</feature>
<dbReference type="Pfam" id="PF07732">
    <property type="entry name" value="Cu-oxidase_3"/>
    <property type="match status" value="1"/>
</dbReference>
<dbReference type="Proteomes" id="UP001476247">
    <property type="component" value="Unassembled WGS sequence"/>
</dbReference>
<dbReference type="Pfam" id="PF00394">
    <property type="entry name" value="Cu-oxidase"/>
    <property type="match status" value="1"/>
</dbReference>
<dbReference type="InterPro" id="IPR008972">
    <property type="entry name" value="Cupredoxin"/>
</dbReference>
<evidence type="ECO:0000256" key="3">
    <source>
        <dbReference type="ARBA" id="ARBA00023002"/>
    </source>
</evidence>
<dbReference type="InterPro" id="IPR045087">
    <property type="entry name" value="Cu-oxidase_fam"/>
</dbReference>
<keyword evidence="4" id="KW-0186">Copper</keyword>
<gene>
    <name evidence="9" type="ORF">HPULCUR_001450</name>
</gene>
<dbReference type="CDD" id="cd04205">
    <property type="entry name" value="CuRO_2_LCC_like"/>
    <property type="match status" value="1"/>
</dbReference>
<sequence>MLIFSLLFIFLIHGVIATHVGHLGRKYRTNTGSQRTFELNISLDSINPDCHHTSYPSLVANHEFPSLAMHIVKDDIVRIKIRNSRLHNNQSTSVHFHGIRQYGTSVADGVANITQLAIAPGQSYTQVFQVSQQTGTYYYHAHVGVQDDTILGPFIVYENEANLLAATDPKPDQTITEGGYTYNEERILQWSEYWHQSGYDRLAYYLGTEFKNDLGPDSILLNGKSIYSENYTSHDCEGFSVIDVEPNTVYRFRFISSLTFRILAILIQDHDMTLIEIDGEYVQPHELKYLEMAAGQRMSVLIKTGDYPDGTLFPIATNFRWRALSKGYTPNGYGYLRYNNRKKTENKSMFRKPYMENFFDSTDSFFKSPSKKKIMEKPNIATLPKDVLPKEDIPGWILRDVKPLVRTERDVAILGGTAATTIKLSMEQLKEADNTTRFRTNGRVHQYWGTPTASLLDQVLDKSLGGVGVLDNFDGFSTAHQTYPISYGQIVDFVFQNVVNKDGICVNHPWHTHGHSHYLIAEGAGDYQHALDKDVRSFDNPLLKDVSMSYPANVPGTTGCGWTKVRVLTDNPGVWAVHCHLTLHMLQGKMIILEVAPELIKNLYF</sequence>
<name>A0ABP9XMQ4_9FUNG</name>